<proteinExistence type="predicted"/>
<dbReference type="EMBL" id="MHKB01000011">
    <property type="protein sequence ID" value="OGY78959.1"/>
    <property type="molecule type" value="Genomic_DNA"/>
</dbReference>
<accession>A0A1G2AQZ2</accession>
<organism evidence="1 2">
    <name type="scientific">Candidatus Kerfeldbacteria bacterium RIFCSPHIGHO2_02_FULL_42_14</name>
    <dbReference type="NCBI Taxonomy" id="1798540"/>
    <lineage>
        <taxon>Bacteria</taxon>
        <taxon>Candidatus Kerfeldiibacteriota</taxon>
    </lineage>
</organism>
<sequence length="98" mass="10583">MMIFGNSFKIFQKISLRFVLRGCLFFLLVIFFASGCVRTFLPDSNQTGSGNANVVANTNNAAANTNATVVCLTDVRQCPDGSFVPRLPPTCAFAPCPE</sequence>
<dbReference type="Proteomes" id="UP000177165">
    <property type="component" value="Unassembled WGS sequence"/>
</dbReference>
<protein>
    <submittedName>
        <fullName evidence="1">Uncharacterized protein</fullName>
    </submittedName>
</protein>
<name>A0A1G2AQZ2_9BACT</name>
<reference evidence="1 2" key="1">
    <citation type="journal article" date="2016" name="Nat. Commun.">
        <title>Thousands of microbial genomes shed light on interconnected biogeochemical processes in an aquifer system.</title>
        <authorList>
            <person name="Anantharaman K."/>
            <person name="Brown C.T."/>
            <person name="Hug L.A."/>
            <person name="Sharon I."/>
            <person name="Castelle C.J."/>
            <person name="Probst A.J."/>
            <person name="Thomas B.C."/>
            <person name="Singh A."/>
            <person name="Wilkins M.J."/>
            <person name="Karaoz U."/>
            <person name="Brodie E.L."/>
            <person name="Williams K.H."/>
            <person name="Hubbard S.S."/>
            <person name="Banfield J.F."/>
        </authorList>
    </citation>
    <scope>NUCLEOTIDE SEQUENCE [LARGE SCALE GENOMIC DNA]</scope>
</reference>
<dbReference type="AlphaFoldDB" id="A0A1G2AQZ2"/>
<evidence type="ECO:0000313" key="1">
    <source>
        <dbReference type="EMBL" id="OGY78959.1"/>
    </source>
</evidence>
<comment type="caution">
    <text evidence="1">The sequence shown here is derived from an EMBL/GenBank/DDBJ whole genome shotgun (WGS) entry which is preliminary data.</text>
</comment>
<evidence type="ECO:0000313" key="2">
    <source>
        <dbReference type="Proteomes" id="UP000177165"/>
    </source>
</evidence>
<dbReference type="STRING" id="1798540.A3B74_03650"/>
<gene>
    <name evidence="1" type="ORF">A3B74_03650</name>
</gene>